<proteinExistence type="inferred from homology"/>
<name>A0A7W3IUL4_9ACTN</name>
<feature type="binding site" evidence="2">
    <location>
        <position position="97"/>
    </location>
    <ligand>
        <name>Cu cation</name>
        <dbReference type="ChEBI" id="CHEBI:23378"/>
    </ligand>
</feature>
<dbReference type="PROSITE" id="PS51257">
    <property type="entry name" value="PROKAR_LIPOPROTEIN"/>
    <property type="match status" value="1"/>
</dbReference>
<reference evidence="4 5" key="1">
    <citation type="submission" date="2020-07" db="EMBL/GenBank/DDBJ databases">
        <title>Sequencing the genomes of 1000 actinobacteria strains.</title>
        <authorList>
            <person name="Klenk H.-P."/>
        </authorList>
    </citation>
    <scope>NUCLEOTIDE SEQUENCE [LARGE SCALE GENOMIC DNA]</scope>
    <source>
        <strain evidence="4 5">DSM 100723</strain>
    </source>
</reference>
<dbReference type="PANTHER" id="PTHR12151">
    <property type="entry name" value="ELECTRON TRANSPORT PROTIN SCO1/SENC FAMILY MEMBER"/>
    <property type="match status" value="1"/>
</dbReference>
<dbReference type="Gene3D" id="3.40.30.10">
    <property type="entry name" value="Glutaredoxin"/>
    <property type="match status" value="1"/>
</dbReference>
<dbReference type="Proteomes" id="UP000523079">
    <property type="component" value="Unassembled WGS sequence"/>
</dbReference>
<dbReference type="AlphaFoldDB" id="A0A7W3IUL4"/>
<dbReference type="CDD" id="cd02968">
    <property type="entry name" value="SCO"/>
    <property type="match status" value="1"/>
</dbReference>
<evidence type="ECO:0000256" key="3">
    <source>
        <dbReference type="PIRSR" id="PIRSR603782-2"/>
    </source>
</evidence>
<dbReference type="InterPro" id="IPR036249">
    <property type="entry name" value="Thioredoxin-like_sf"/>
</dbReference>
<sequence length="270" mass="28765">MQHRPSRPGSRARLTGLVALLPLLAALLAGLTGCGPSTAAAARPAIPAPGMDVGTQVDAALPGWLTALPLRDGAGRTVRLSEFAGKTLVVSDTMTLCQETCPIDTAAVVQTAARVAADGAAGRVEFLSITVDPQRDTPAQIAGYRKLYAGAPSNWQVLTGSPDDVARLWSFFGVYRQRTKPDPGATNWRTGAKLTYDVEHSDEVFFCAAGQERFVLEGVPDVPDPSRVPARLRAYLSSTGRGYLQRPPSTSWTVPQALATLSWLTQRRLA</sequence>
<protein>
    <submittedName>
        <fullName evidence="4">Protein SCO1/2</fullName>
    </submittedName>
</protein>
<dbReference type="RefSeq" id="WP_182561039.1">
    <property type="nucleotide sequence ID" value="NZ_JACGWT010000005.1"/>
</dbReference>
<evidence type="ECO:0000313" key="5">
    <source>
        <dbReference type="Proteomes" id="UP000523079"/>
    </source>
</evidence>
<keyword evidence="2" id="KW-0479">Metal-binding</keyword>
<feature type="binding site" evidence="2">
    <location>
        <position position="101"/>
    </location>
    <ligand>
        <name>Cu cation</name>
        <dbReference type="ChEBI" id="CHEBI:23378"/>
    </ligand>
</feature>
<evidence type="ECO:0000313" key="4">
    <source>
        <dbReference type="EMBL" id="MBA8795415.1"/>
    </source>
</evidence>
<keyword evidence="2" id="KW-0186">Copper</keyword>
<gene>
    <name evidence="4" type="ORF">FHX74_003051</name>
</gene>
<organism evidence="4 5">
    <name type="scientific">Microlunatus kandeliicorticis</name>
    <dbReference type="NCBI Taxonomy" id="1759536"/>
    <lineage>
        <taxon>Bacteria</taxon>
        <taxon>Bacillati</taxon>
        <taxon>Actinomycetota</taxon>
        <taxon>Actinomycetes</taxon>
        <taxon>Propionibacteriales</taxon>
        <taxon>Propionibacteriaceae</taxon>
        <taxon>Microlunatus</taxon>
    </lineage>
</organism>
<dbReference type="GO" id="GO:0046872">
    <property type="term" value="F:metal ion binding"/>
    <property type="evidence" value="ECO:0007669"/>
    <property type="project" value="UniProtKB-KW"/>
</dbReference>
<comment type="caution">
    <text evidence="4">The sequence shown here is derived from an EMBL/GenBank/DDBJ whole genome shotgun (WGS) entry which is preliminary data.</text>
</comment>
<keyword evidence="5" id="KW-1185">Reference proteome</keyword>
<dbReference type="Pfam" id="PF02630">
    <property type="entry name" value="SCO1-SenC"/>
    <property type="match status" value="1"/>
</dbReference>
<dbReference type="PANTHER" id="PTHR12151:SF25">
    <property type="entry name" value="LINALOOL DEHYDRATASE_ISOMERASE DOMAIN-CONTAINING PROTEIN"/>
    <property type="match status" value="1"/>
</dbReference>
<feature type="disulfide bond" description="Redox-active" evidence="3">
    <location>
        <begin position="97"/>
        <end position="101"/>
    </location>
</feature>
<dbReference type="SUPFAM" id="SSF52833">
    <property type="entry name" value="Thioredoxin-like"/>
    <property type="match status" value="1"/>
</dbReference>
<comment type="similarity">
    <text evidence="1">Belongs to the SCO1/2 family.</text>
</comment>
<keyword evidence="3" id="KW-1015">Disulfide bond</keyword>
<accession>A0A7W3IUL4</accession>
<evidence type="ECO:0000256" key="1">
    <source>
        <dbReference type="ARBA" id="ARBA00010996"/>
    </source>
</evidence>
<evidence type="ECO:0000256" key="2">
    <source>
        <dbReference type="PIRSR" id="PIRSR603782-1"/>
    </source>
</evidence>
<dbReference type="InterPro" id="IPR003782">
    <property type="entry name" value="SCO1/SenC"/>
</dbReference>
<dbReference type="EMBL" id="JACGWT010000005">
    <property type="protein sequence ID" value="MBA8795415.1"/>
    <property type="molecule type" value="Genomic_DNA"/>
</dbReference>